<dbReference type="EMBL" id="WDAL01000008">
    <property type="protein sequence ID" value="KAB6638204.1"/>
    <property type="molecule type" value="Genomic_DNA"/>
</dbReference>
<dbReference type="SUPFAM" id="SSF53756">
    <property type="entry name" value="UDP-Glycosyltransferase/glycogen phosphorylase"/>
    <property type="match status" value="1"/>
</dbReference>
<feature type="domain" description="Glycosyl transferase family 1" evidence="2">
    <location>
        <begin position="192"/>
        <end position="346"/>
    </location>
</feature>
<dbReference type="Proteomes" id="UP000469427">
    <property type="component" value="Unassembled WGS sequence"/>
</dbReference>
<dbReference type="EMBL" id="WDBI01000064">
    <property type="protein sequence ID" value="KAB6522047.1"/>
    <property type="molecule type" value="Genomic_DNA"/>
</dbReference>
<gene>
    <name evidence="7" type="ORF">DW193_21450</name>
    <name evidence="6" type="ORF">DW783_22580</name>
    <name evidence="4" type="ORF">GAY12_05175</name>
    <name evidence="3" type="ORF">GAY98_22770</name>
    <name evidence="5" type="ORF">LI282_20510</name>
</gene>
<evidence type="ECO:0000313" key="6">
    <source>
        <dbReference type="EMBL" id="RHD70741.1"/>
    </source>
</evidence>
<dbReference type="InterPro" id="IPR001296">
    <property type="entry name" value="Glyco_trans_1"/>
</dbReference>
<dbReference type="Proteomes" id="UP001199363">
    <property type="component" value="Unassembled WGS sequence"/>
</dbReference>
<evidence type="ECO:0000313" key="11">
    <source>
        <dbReference type="Proteomes" id="UP000469427"/>
    </source>
</evidence>
<dbReference type="PANTHER" id="PTHR46401:SF2">
    <property type="entry name" value="GLYCOSYLTRANSFERASE WBBK-RELATED"/>
    <property type="match status" value="1"/>
</dbReference>
<evidence type="ECO:0000313" key="3">
    <source>
        <dbReference type="EMBL" id="KAB6522047.1"/>
    </source>
</evidence>
<organism evidence="6 8">
    <name type="scientific">Phocaeicola vulgatus</name>
    <name type="common">Bacteroides vulgatus</name>
    <dbReference type="NCBI Taxonomy" id="821"/>
    <lineage>
        <taxon>Bacteria</taxon>
        <taxon>Pseudomonadati</taxon>
        <taxon>Bacteroidota</taxon>
        <taxon>Bacteroidia</taxon>
        <taxon>Bacteroidales</taxon>
        <taxon>Bacteroidaceae</taxon>
        <taxon>Phocaeicola</taxon>
    </lineage>
</organism>
<dbReference type="RefSeq" id="WP_087337326.1">
    <property type="nucleotide sequence ID" value="NZ_CAXSOO010000001.1"/>
</dbReference>
<dbReference type="Gene3D" id="3.40.50.2000">
    <property type="entry name" value="Glycogen Phosphorylase B"/>
    <property type="match status" value="2"/>
</dbReference>
<sequence>MEMNILIDLSWIRKGNLYTGIAKYAYRFLEYIVKHHLEKHFILLLNGGVAENVKEMFPQEFRHIIVCNKKLLNIPKFQSLYIAREVKNVFETQKFDLIFCPHGDYVNRWQSKSKKITTIHDLQMQLDGRGLRLMIMKKRDDMLMKYSESIVTISNFSKEQIRMFYPWYTGELVSLGNSISFVDGYSPRLIEDDYILYVGRICKMKNIVTLIKAYASIKGSVKQKLVIVGTKNTYWEKEILPIIISEQIQERIILYQGITEKDLNSLYKFASLFVFPSLREGFGFPPLEAAAMGCPVICSTSDSLQEVTMGLLYYYEHPMNDKELAEKMMEVLDKYPDRTHLEKIAENYKAVYSVDVVGKRIYDYLISKID</sequence>
<reference evidence="8 9" key="1">
    <citation type="submission" date="2018-08" db="EMBL/GenBank/DDBJ databases">
        <title>A genome reference for cultivated species of the human gut microbiota.</title>
        <authorList>
            <person name="Zou Y."/>
            <person name="Xue W."/>
            <person name="Luo G."/>
        </authorList>
    </citation>
    <scope>NUCLEOTIDE SEQUENCE [LARGE SCALE GENOMIC DNA]</scope>
    <source>
        <strain evidence="7 9">AM16-6</strain>
        <strain evidence="6 8">AM30-40</strain>
    </source>
</reference>
<dbReference type="EMBL" id="QSJM01000114">
    <property type="protein sequence ID" value="RHD70741.1"/>
    <property type="molecule type" value="Genomic_DNA"/>
</dbReference>
<dbReference type="Pfam" id="PF00534">
    <property type="entry name" value="Glycos_transf_1"/>
    <property type="match status" value="1"/>
</dbReference>
<evidence type="ECO:0000313" key="8">
    <source>
        <dbReference type="Proteomes" id="UP000283429"/>
    </source>
</evidence>
<dbReference type="EMBL" id="JAJCQG010000106">
    <property type="protein sequence ID" value="MCB7283402.1"/>
    <property type="molecule type" value="Genomic_DNA"/>
</dbReference>
<reference evidence="10 11" key="2">
    <citation type="journal article" date="2019" name="Nat. Med.">
        <title>A library of human gut bacterial isolates paired with longitudinal multiomics data enables mechanistic microbiome research.</title>
        <authorList>
            <person name="Poyet M."/>
            <person name="Groussin M."/>
            <person name="Gibbons S.M."/>
            <person name="Avila-Pacheco J."/>
            <person name="Jiang X."/>
            <person name="Kearney S.M."/>
            <person name="Perrotta A.R."/>
            <person name="Berdy B."/>
            <person name="Zhao S."/>
            <person name="Lieberman T.D."/>
            <person name="Swanson P.K."/>
            <person name="Smith M."/>
            <person name="Roesemann S."/>
            <person name="Alexander J.E."/>
            <person name="Rich S.A."/>
            <person name="Livny J."/>
            <person name="Vlamakis H."/>
            <person name="Clish C."/>
            <person name="Bullock K."/>
            <person name="Deik A."/>
            <person name="Scott J."/>
            <person name="Pierce K.A."/>
            <person name="Xavier R.J."/>
            <person name="Alm E.J."/>
        </authorList>
    </citation>
    <scope>NUCLEOTIDE SEQUENCE [LARGE SCALE GENOMIC DNA]</scope>
    <source>
        <strain evidence="3 11">BIOML-A122</strain>
        <strain evidence="4 10">BIOML-A98</strain>
    </source>
</reference>
<reference evidence="5" key="3">
    <citation type="submission" date="2021-10" db="EMBL/GenBank/DDBJ databases">
        <title>Collection of gut derived symbiotic bacterial strains cultured from healthy donors.</title>
        <authorList>
            <person name="Lin H."/>
            <person name="Littmann E."/>
            <person name="Kohout C."/>
            <person name="Pamer E.G."/>
        </authorList>
    </citation>
    <scope>NUCLEOTIDE SEQUENCE</scope>
    <source>
        <strain evidence="5">DFI.1.167</strain>
    </source>
</reference>
<dbReference type="GO" id="GO:0016757">
    <property type="term" value="F:glycosyltransferase activity"/>
    <property type="evidence" value="ECO:0007669"/>
    <property type="project" value="InterPro"/>
</dbReference>
<protein>
    <submittedName>
        <fullName evidence="6">Glycosyltransferase family 1 protein</fullName>
    </submittedName>
    <submittedName>
        <fullName evidence="3">Glycosyltransferase family 4 protein</fullName>
    </submittedName>
</protein>
<dbReference type="EMBL" id="QRKA01000052">
    <property type="protein sequence ID" value="RHH73347.1"/>
    <property type="molecule type" value="Genomic_DNA"/>
</dbReference>
<dbReference type="Proteomes" id="UP000462015">
    <property type="component" value="Unassembled WGS sequence"/>
</dbReference>
<keyword evidence="1 6" id="KW-0808">Transferase</keyword>
<name>A0A395VHI3_PHOVU</name>
<dbReference type="Proteomes" id="UP000283429">
    <property type="component" value="Unassembled WGS sequence"/>
</dbReference>
<dbReference type="GO" id="GO:0009103">
    <property type="term" value="P:lipopolysaccharide biosynthetic process"/>
    <property type="evidence" value="ECO:0007669"/>
    <property type="project" value="TreeGrafter"/>
</dbReference>
<evidence type="ECO:0000313" key="5">
    <source>
        <dbReference type="EMBL" id="MCB7283402.1"/>
    </source>
</evidence>
<accession>A0A395VHI3</accession>
<dbReference type="CDD" id="cd03809">
    <property type="entry name" value="GT4_MtfB-like"/>
    <property type="match status" value="1"/>
</dbReference>
<comment type="caution">
    <text evidence="6">The sequence shown here is derived from an EMBL/GenBank/DDBJ whole genome shotgun (WGS) entry which is preliminary data.</text>
</comment>
<evidence type="ECO:0000313" key="4">
    <source>
        <dbReference type="EMBL" id="KAB6638204.1"/>
    </source>
</evidence>
<evidence type="ECO:0000313" key="9">
    <source>
        <dbReference type="Proteomes" id="UP000283713"/>
    </source>
</evidence>
<evidence type="ECO:0000259" key="2">
    <source>
        <dbReference type="Pfam" id="PF00534"/>
    </source>
</evidence>
<dbReference type="Proteomes" id="UP000283713">
    <property type="component" value="Unassembled WGS sequence"/>
</dbReference>
<evidence type="ECO:0000256" key="1">
    <source>
        <dbReference type="ARBA" id="ARBA00022679"/>
    </source>
</evidence>
<evidence type="ECO:0000313" key="10">
    <source>
        <dbReference type="Proteomes" id="UP000462015"/>
    </source>
</evidence>
<dbReference type="AlphaFoldDB" id="A0A395VHI3"/>
<dbReference type="PANTHER" id="PTHR46401">
    <property type="entry name" value="GLYCOSYLTRANSFERASE WBBK-RELATED"/>
    <property type="match status" value="1"/>
</dbReference>
<evidence type="ECO:0000313" key="7">
    <source>
        <dbReference type="EMBL" id="RHH73347.1"/>
    </source>
</evidence>
<proteinExistence type="predicted"/>